<feature type="transmembrane region" description="Helical" evidence="1">
    <location>
        <begin position="253"/>
        <end position="277"/>
    </location>
</feature>
<evidence type="ECO:0000313" key="2">
    <source>
        <dbReference type="EMBL" id="GAA0552979.1"/>
    </source>
</evidence>
<feature type="transmembrane region" description="Helical" evidence="1">
    <location>
        <begin position="298"/>
        <end position="317"/>
    </location>
</feature>
<keyword evidence="1" id="KW-0472">Membrane</keyword>
<dbReference type="EMBL" id="BAAAHD010000012">
    <property type="protein sequence ID" value="GAA0552979.1"/>
    <property type="molecule type" value="Genomic_DNA"/>
</dbReference>
<feature type="transmembrane region" description="Helical" evidence="1">
    <location>
        <begin position="126"/>
        <end position="143"/>
    </location>
</feature>
<dbReference type="Proteomes" id="UP000549343">
    <property type="component" value="Unassembled WGS sequence"/>
</dbReference>
<organism evidence="3 4">
    <name type="scientific">Actinomadura livida</name>
    <dbReference type="NCBI Taxonomy" id="79909"/>
    <lineage>
        <taxon>Bacteria</taxon>
        <taxon>Bacillati</taxon>
        <taxon>Actinomycetota</taxon>
        <taxon>Actinomycetes</taxon>
        <taxon>Streptosporangiales</taxon>
        <taxon>Thermomonosporaceae</taxon>
        <taxon>Actinomadura</taxon>
    </lineage>
</organism>
<evidence type="ECO:0000313" key="3">
    <source>
        <dbReference type="EMBL" id="MBB4778938.1"/>
    </source>
</evidence>
<comment type="caution">
    <text evidence="3">The sequence shown here is derived from an EMBL/GenBank/DDBJ whole genome shotgun (WGS) entry which is preliminary data.</text>
</comment>
<feature type="transmembrane region" description="Helical" evidence="1">
    <location>
        <begin position="333"/>
        <end position="353"/>
    </location>
</feature>
<feature type="transmembrane region" description="Helical" evidence="1">
    <location>
        <begin position="214"/>
        <end position="233"/>
    </location>
</feature>
<accession>A0A7W7ILM7</accession>
<dbReference type="RefSeq" id="WP_184890144.1">
    <property type="nucleotide sequence ID" value="NZ_BAAAHD010000012.1"/>
</dbReference>
<reference evidence="3 4" key="2">
    <citation type="submission" date="2020-08" db="EMBL/GenBank/DDBJ databases">
        <title>Sequencing the genomes of 1000 actinobacteria strains.</title>
        <authorList>
            <person name="Klenk H.-P."/>
        </authorList>
    </citation>
    <scope>NUCLEOTIDE SEQUENCE [LARGE SCALE GENOMIC DNA]</scope>
    <source>
        <strain evidence="3 4">DSM 44772</strain>
    </source>
</reference>
<keyword evidence="5" id="KW-1185">Reference proteome</keyword>
<feature type="transmembrane region" description="Helical" evidence="1">
    <location>
        <begin position="20"/>
        <end position="41"/>
    </location>
</feature>
<proteinExistence type="predicted"/>
<feature type="transmembrane region" description="Helical" evidence="1">
    <location>
        <begin position="406"/>
        <end position="423"/>
    </location>
</feature>
<keyword evidence="1" id="KW-0812">Transmembrane</keyword>
<feature type="transmembrane region" description="Helical" evidence="1">
    <location>
        <begin position="85"/>
        <end position="106"/>
    </location>
</feature>
<dbReference type="Proteomes" id="UP001501427">
    <property type="component" value="Unassembled WGS sequence"/>
</dbReference>
<sequence length="474" mass="49245">MTAEAVRGPVFSGRGAPAGAFAGAAGGMVWGAAMVSLGTLPDVAVLAGSGAPWIGFVLNMLISVGVGAVFGLLAAHQRIRSSELLFWGLAYGMFWWFLGTLTLLPLLSGTPMTWSLDAAQGALPSLFGHLYYGAVTAVVFALLQRDGRSVAADHLRPRTLLRGLLAAGIVGGVLAVTAGERLGWLPAVALAMGVGYPLVFTGRVEGTGPAIVRGTAYGFLWWIVAGLTFAPLLDEGRLDWSEAAVAEATTTLPPYLLAGAGIAAVCGWLGSLARALFVDDVRLRTRAVGTRGLRVVGYGALSGLVGGVLFGFVWGAVDVLPTVAKLVGADGDAAGWVVHLLIAQGIGVSYALLFRGRGYDMVSGVGWGLSYGFFWWVFGGLTLMPATLGVPLWWTAPTIAADFASLIGHLAYGGALGAVLAWLEHRENPWWLARNDLEAARAAARRDQILGSAPALWILTALIALTVPVMVAGA</sequence>
<name>A0A7W7ILM7_9ACTN</name>
<feature type="transmembrane region" description="Helical" evidence="1">
    <location>
        <begin position="373"/>
        <end position="394"/>
    </location>
</feature>
<dbReference type="EMBL" id="JACHMV010000001">
    <property type="protein sequence ID" value="MBB4778938.1"/>
    <property type="molecule type" value="Genomic_DNA"/>
</dbReference>
<evidence type="ECO:0000256" key="1">
    <source>
        <dbReference type="SAM" id="Phobius"/>
    </source>
</evidence>
<keyword evidence="1" id="KW-1133">Transmembrane helix</keyword>
<feature type="transmembrane region" description="Helical" evidence="1">
    <location>
        <begin position="53"/>
        <end position="73"/>
    </location>
</feature>
<protein>
    <submittedName>
        <fullName evidence="3">Putative membrane protein YagU involved in acid resistance</fullName>
    </submittedName>
</protein>
<reference evidence="2" key="3">
    <citation type="submission" date="2023-12" db="EMBL/GenBank/DDBJ databases">
        <authorList>
            <person name="Sun Q."/>
            <person name="Inoue M."/>
        </authorList>
    </citation>
    <scope>NUCLEOTIDE SEQUENCE</scope>
    <source>
        <strain evidence="2">JCM 10667</strain>
    </source>
</reference>
<reference evidence="2 5" key="1">
    <citation type="journal article" date="2019" name="Int. J. Syst. Evol. Microbiol.">
        <title>The Global Catalogue of Microorganisms (GCM) 10K type strain sequencing project: providing services to taxonomists for standard genome sequencing and annotation.</title>
        <authorList>
            <consortium name="The Broad Institute Genomics Platform"/>
            <consortium name="The Broad Institute Genome Sequencing Center for Infectious Disease"/>
            <person name="Wu L."/>
            <person name="Ma J."/>
        </authorList>
    </citation>
    <scope>NUCLEOTIDE SEQUENCE [LARGE SCALE GENOMIC DNA]</scope>
    <source>
        <strain evidence="2 5">JCM 10667</strain>
    </source>
</reference>
<dbReference type="AlphaFoldDB" id="A0A7W7ILM7"/>
<evidence type="ECO:0000313" key="4">
    <source>
        <dbReference type="Proteomes" id="UP000549343"/>
    </source>
</evidence>
<feature type="transmembrane region" description="Helical" evidence="1">
    <location>
        <begin position="455"/>
        <end position="473"/>
    </location>
</feature>
<feature type="transmembrane region" description="Helical" evidence="1">
    <location>
        <begin position="159"/>
        <end position="178"/>
    </location>
</feature>
<gene>
    <name evidence="3" type="ORF">F4557_007356</name>
    <name evidence="2" type="ORF">GCM10009546_13720</name>
</gene>
<feature type="transmembrane region" description="Helical" evidence="1">
    <location>
        <begin position="184"/>
        <end position="202"/>
    </location>
</feature>
<evidence type="ECO:0000313" key="5">
    <source>
        <dbReference type="Proteomes" id="UP001501427"/>
    </source>
</evidence>